<organism evidence="10 11">
    <name type="scientific">Cicer arietinum</name>
    <name type="common">Chickpea</name>
    <name type="synonym">Garbanzo</name>
    <dbReference type="NCBI Taxonomy" id="3827"/>
    <lineage>
        <taxon>Eukaryota</taxon>
        <taxon>Viridiplantae</taxon>
        <taxon>Streptophyta</taxon>
        <taxon>Embryophyta</taxon>
        <taxon>Tracheophyta</taxon>
        <taxon>Spermatophyta</taxon>
        <taxon>Magnoliopsida</taxon>
        <taxon>eudicotyledons</taxon>
        <taxon>Gunneridae</taxon>
        <taxon>Pentapetalae</taxon>
        <taxon>rosids</taxon>
        <taxon>fabids</taxon>
        <taxon>Fabales</taxon>
        <taxon>Fabaceae</taxon>
        <taxon>Papilionoideae</taxon>
        <taxon>50 kb inversion clade</taxon>
        <taxon>NPAAA clade</taxon>
        <taxon>Hologalegina</taxon>
        <taxon>IRL clade</taxon>
        <taxon>Cicereae</taxon>
        <taxon>Cicer</taxon>
    </lineage>
</organism>
<evidence type="ECO:0000256" key="8">
    <source>
        <dbReference type="ARBA" id="ARBA00023157"/>
    </source>
</evidence>
<dbReference type="GeneID" id="101499458"/>
<dbReference type="PANTHER" id="PTHR36788:SF2">
    <property type="entry name" value="DEFENSIN-LIKE PROTEIN 183"/>
    <property type="match status" value="1"/>
</dbReference>
<evidence type="ECO:0000256" key="5">
    <source>
        <dbReference type="ARBA" id="ARBA00022577"/>
    </source>
</evidence>
<accession>A0A1S2Z1V8</accession>
<keyword evidence="4 9" id="KW-0929">Antimicrobial</keyword>
<keyword evidence="5 9" id="KW-0295">Fungicide</keyword>
<keyword evidence="7 9" id="KW-0611">Plant defense</keyword>
<dbReference type="RefSeq" id="XP_004513498.1">
    <property type="nucleotide sequence ID" value="XM_004513441.2"/>
</dbReference>
<gene>
    <name evidence="11" type="primary">LOC101499458</name>
</gene>
<evidence type="ECO:0000313" key="10">
    <source>
        <dbReference type="Proteomes" id="UP000087171"/>
    </source>
</evidence>
<dbReference type="OrthoDB" id="1062602at2759"/>
<name>A0A1S2Z1V8_CICAR</name>
<evidence type="ECO:0000256" key="3">
    <source>
        <dbReference type="ARBA" id="ARBA00022525"/>
    </source>
</evidence>
<keyword evidence="10" id="KW-1185">Reference proteome</keyword>
<proteinExistence type="inferred from homology"/>
<evidence type="ECO:0000256" key="1">
    <source>
        <dbReference type="ARBA" id="ARBA00004613"/>
    </source>
</evidence>
<evidence type="ECO:0000256" key="7">
    <source>
        <dbReference type="ARBA" id="ARBA00022821"/>
    </source>
</evidence>
<keyword evidence="6 9" id="KW-0732">Signal</keyword>
<protein>
    <recommendedName>
        <fullName evidence="9">Defensin-like protein</fullName>
    </recommendedName>
</protein>
<reference evidence="11" key="1">
    <citation type="submission" date="2025-08" db="UniProtKB">
        <authorList>
            <consortium name="RefSeq"/>
        </authorList>
    </citation>
    <scope>IDENTIFICATION</scope>
    <source>
        <tissue evidence="11">Etiolated seedlings</tissue>
    </source>
</reference>
<dbReference type="PaxDb" id="3827-XP_004513498.1"/>
<dbReference type="GO" id="GO:0005576">
    <property type="term" value="C:extracellular region"/>
    <property type="evidence" value="ECO:0007669"/>
    <property type="project" value="UniProtKB-SubCell"/>
</dbReference>
<evidence type="ECO:0000313" key="11">
    <source>
        <dbReference type="RefSeq" id="XP_004513498.1"/>
    </source>
</evidence>
<dbReference type="PANTHER" id="PTHR36788">
    <property type="entry name" value="DEFENSIN-LIKE PROTEIN 183"/>
    <property type="match status" value="1"/>
</dbReference>
<dbReference type="GO" id="GO:0031640">
    <property type="term" value="P:killing of cells of another organism"/>
    <property type="evidence" value="ECO:0007669"/>
    <property type="project" value="UniProtKB-UniRule"/>
</dbReference>
<comment type="subcellular location">
    <subcellularLocation>
        <location evidence="1 9">Secreted</location>
    </subcellularLocation>
</comment>
<evidence type="ECO:0000256" key="4">
    <source>
        <dbReference type="ARBA" id="ARBA00022529"/>
    </source>
</evidence>
<dbReference type="GO" id="GO:0050832">
    <property type="term" value="P:defense response to fungus"/>
    <property type="evidence" value="ECO:0007669"/>
    <property type="project" value="UniProtKB-UniRule"/>
</dbReference>
<dbReference type="KEGG" id="cam:101499458"/>
<dbReference type="AlphaFoldDB" id="A0A1S2Z1V8"/>
<evidence type="ECO:0000256" key="2">
    <source>
        <dbReference type="ARBA" id="ARBA00006722"/>
    </source>
</evidence>
<evidence type="ECO:0000256" key="6">
    <source>
        <dbReference type="ARBA" id="ARBA00022729"/>
    </source>
</evidence>
<keyword evidence="3 9" id="KW-0964">Secreted</keyword>
<feature type="chain" id="PRO_5027146647" description="Defensin-like protein" evidence="9">
    <location>
        <begin position="29"/>
        <end position="129"/>
    </location>
</feature>
<evidence type="ECO:0000256" key="9">
    <source>
        <dbReference type="RuleBase" id="RU367109"/>
    </source>
</evidence>
<keyword evidence="8" id="KW-1015">Disulfide bond</keyword>
<sequence>MARHMPNSSYFFVFLILVAAVQLTVVEGTCSQFLGSCVGLDCGYACLVQYPNDGKGSCYYHNLCTCFFDRGPLKNTTQHLRQCNIGYGECNADCDLSCCNSKCKRFKDGIGTCVENSGINLCICHFSPQ</sequence>
<comment type="similarity">
    <text evidence="2 9">Belongs to the DEFL family.</text>
</comment>
<feature type="signal peptide" evidence="9">
    <location>
        <begin position="1"/>
        <end position="28"/>
    </location>
</feature>
<dbReference type="Proteomes" id="UP000087171">
    <property type="component" value="Unplaced"/>
</dbReference>
<dbReference type="InterPro" id="IPR039641">
    <property type="entry name" value="LCR"/>
</dbReference>